<feature type="region of interest" description="Disordered" evidence="6">
    <location>
        <begin position="181"/>
        <end position="215"/>
    </location>
</feature>
<gene>
    <name evidence="5" type="primary">darP</name>
    <name evidence="7" type="ORF">INQ42_08920</name>
</gene>
<proteinExistence type="inferred from homology"/>
<reference evidence="7 8" key="1">
    <citation type="submission" date="2020-10" db="EMBL/GenBank/DDBJ databases">
        <title>complete genome sequencing of Lysobacter sp. H23M41.</title>
        <authorList>
            <person name="Bae J.-W."/>
            <person name="Lee S.-Y."/>
        </authorList>
    </citation>
    <scope>NUCLEOTIDE SEQUENCE [LARGE SCALE GENOMIC DNA]</scope>
    <source>
        <strain evidence="7 8">H23M41</strain>
    </source>
</reference>
<keyword evidence="2 5" id="KW-0690">Ribosome biogenesis</keyword>
<evidence type="ECO:0000256" key="3">
    <source>
        <dbReference type="ARBA" id="ARBA00022730"/>
    </source>
</evidence>
<evidence type="ECO:0000256" key="5">
    <source>
        <dbReference type="HAMAP-Rule" id="MF_00765"/>
    </source>
</evidence>
<dbReference type="InterPro" id="IPR023153">
    <property type="entry name" value="DarP_sf"/>
</dbReference>
<dbReference type="NCBIfam" id="NF003593">
    <property type="entry name" value="PRK05255.1-1"/>
    <property type="match status" value="1"/>
</dbReference>
<keyword evidence="1 5" id="KW-0963">Cytoplasm</keyword>
<dbReference type="Pfam" id="PF04751">
    <property type="entry name" value="DarP"/>
    <property type="match status" value="1"/>
</dbReference>
<keyword evidence="8" id="KW-1185">Reference proteome</keyword>
<dbReference type="Gene3D" id="1.10.60.30">
    <property type="entry name" value="PSPTO4464-like domains"/>
    <property type="match status" value="2"/>
</dbReference>
<name>A0A7S6UJF1_9GAMM</name>
<dbReference type="SUPFAM" id="SSF158710">
    <property type="entry name" value="PSPTO4464-like"/>
    <property type="match status" value="1"/>
</dbReference>
<evidence type="ECO:0000256" key="6">
    <source>
        <dbReference type="SAM" id="MobiDB-lite"/>
    </source>
</evidence>
<dbReference type="HAMAP" id="MF_00765">
    <property type="entry name" value="DarP"/>
    <property type="match status" value="1"/>
</dbReference>
<dbReference type="CDD" id="cd16331">
    <property type="entry name" value="YjgA-like"/>
    <property type="match status" value="1"/>
</dbReference>
<accession>A0A7S6UJF1</accession>
<protein>
    <recommendedName>
        <fullName evidence="5">Dual-action ribosomal maturation protein DarP</fullName>
    </recommendedName>
    <alternativeName>
        <fullName evidence="5">Large ribosomal subunit assembly factor DarP</fullName>
    </alternativeName>
</protein>
<sequence length="215" mass="24472">MRGIDEETGEFRGESRSQQRREALEVAAIAEQLVALSEAQLARMPVPEELLPHIREARRITSHIAHKRQLAFLAKQMRREDDAVMEAIRDALDEKGDTARRETAIMHRVEAWRDRLLAESDAALTELLDLYPDADRQGLRQLVRNSLEERKRNKPPRAARELFRQLRELILLPEMPVAGGAGLDADDEVLDDEALGDETIDDRALDDDAADQRQP</sequence>
<keyword evidence="3 5" id="KW-0699">rRNA-binding</keyword>
<evidence type="ECO:0000313" key="7">
    <source>
        <dbReference type="EMBL" id="QOW21387.1"/>
    </source>
</evidence>
<dbReference type="RefSeq" id="WP_194033967.1">
    <property type="nucleotide sequence ID" value="NZ_CP063657.1"/>
</dbReference>
<evidence type="ECO:0000256" key="4">
    <source>
        <dbReference type="ARBA" id="ARBA00022884"/>
    </source>
</evidence>
<dbReference type="Proteomes" id="UP000593932">
    <property type="component" value="Chromosome"/>
</dbReference>
<organism evidence="7 8">
    <name type="scientific">Novilysobacter avium</name>
    <dbReference type="NCBI Taxonomy" id="2781023"/>
    <lineage>
        <taxon>Bacteria</taxon>
        <taxon>Pseudomonadati</taxon>
        <taxon>Pseudomonadota</taxon>
        <taxon>Gammaproteobacteria</taxon>
        <taxon>Lysobacterales</taxon>
        <taxon>Lysobacteraceae</taxon>
        <taxon>Novilysobacter</taxon>
    </lineage>
</organism>
<dbReference type="PANTHER" id="PTHR38101:SF1">
    <property type="entry name" value="UPF0307 PROTEIN YJGA"/>
    <property type="match status" value="1"/>
</dbReference>
<comment type="subcellular location">
    <subcellularLocation>
        <location evidence="5">Cytoplasm</location>
    </subcellularLocation>
    <text evidence="5">Associates with late stage pre-50S ribosomal subunits.</text>
</comment>
<evidence type="ECO:0000313" key="8">
    <source>
        <dbReference type="Proteomes" id="UP000593932"/>
    </source>
</evidence>
<dbReference type="PANTHER" id="PTHR38101">
    <property type="entry name" value="UPF0307 PROTEIN YJGA"/>
    <property type="match status" value="1"/>
</dbReference>
<comment type="similarity">
    <text evidence="5">Belongs to the DarP family.</text>
</comment>
<evidence type="ECO:0000256" key="2">
    <source>
        <dbReference type="ARBA" id="ARBA00022517"/>
    </source>
</evidence>
<evidence type="ECO:0000256" key="1">
    <source>
        <dbReference type="ARBA" id="ARBA00022490"/>
    </source>
</evidence>
<comment type="function">
    <text evidence="5">Member of a network of 50S ribosomal subunit biogenesis factors which assembles along the 30S-50S interface, preventing incorrect 23S rRNA structures from forming. Promotes peptidyl transferase center (PTC) maturation.</text>
</comment>
<keyword evidence="4 5" id="KW-0694">RNA-binding</keyword>
<dbReference type="EMBL" id="CP063657">
    <property type="protein sequence ID" value="QOW21387.1"/>
    <property type="molecule type" value="Genomic_DNA"/>
</dbReference>
<feature type="compositionally biased region" description="Acidic residues" evidence="6">
    <location>
        <begin position="184"/>
        <end position="209"/>
    </location>
</feature>
<dbReference type="InterPro" id="IPR006839">
    <property type="entry name" value="DarP"/>
</dbReference>